<proteinExistence type="predicted"/>
<evidence type="ECO:0000313" key="1">
    <source>
        <dbReference type="EMBL" id="GAI79614.1"/>
    </source>
</evidence>
<sequence>QTFFSFPKSYMMAGQIGWDYTRLDIVSGFQKRN</sequence>
<dbReference type="EMBL" id="BARW01005461">
    <property type="protein sequence ID" value="GAI79614.1"/>
    <property type="molecule type" value="Genomic_DNA"/>
</dbReference>
<organism evidence="1">
    <name type="scientific">marine sediment metagenome</name>
    <dbReference type="NCBI Taxonomy" id="412755"/>
    <lineage>
        <taxon>unclassified sequences</taxon>
        <taxon>metagenomes</taxon>
        <taxon>ecological metagenomes</taxon>
    </lineage>
</organism>
<comment type="caution">
    <text evidence="1">The sequence shown here is derived from an EMBL/GenBank/DDBJ whole genome shotgun (WGS) entry which is preliminary data.</text>
</comment>
<protein>
    <submittedName>
        <fullName evidence="1">Uncharacterized protein</fullName>
    </submittedName>
</protein>
<dbReference type="AlphaFoldDB" id="X1THV5"/>
<feature type="non-terminal residue" evidence="1">
    <location>
        <position position="1"/>
    </location>
</feature>
<reference evidence="1" key="1">
    <citation type="journal article" date="2014" name="Front. Microbiol.">
        <title>High frequency of phylogenetically diverse reductive dehalogenase-homologous genes in deep subseafloor sedimentary metagenomes.</title>
        <authorList>
            <person name="Kawai M."/>
            <person name="Futagami T."/>
            <person name="Toyoda A."/>
            <person name="Takaki Y."/>
            <person name="Nishi S."/>
            <person name="Hori S."/>
            <person name="Arai W."/>
            <person name="Tsubouchi T."/>
            <person name="Morono Y."/>
            <person name="Uchiyama I."/>
            <person name="Ito T."/>
            <person name="Fujiyama A."/>
            <person name="Inagaki F."/>
            <person name="Takami H."/>
        </authorList>
    </citation>
    <scope>NUCLEOTIDE SEQUENCE</scope>
    <source>
        <strain evidence="1">Expedition CK06-06</strain>
    </source>
</reference>
<accession>X1THV5</accession>
<name>X1THV5_9ZZZZ</name>
<gene>
    <name evidence="1" type="ORF">S12H4_11880</name>
</gene>